<feature type="signal peptide" evidence="2">
    <location>
        <begin position="1"/>
        <end position="22"/>
    </location>
</feature>
<dbReference type="RefSeq" id="WP_281803010.1">
    <property type="nucleotide sequence ID" value="NZ_BSEC01000001.1"/>
</dbReference>
<dbReference type="EMBL" id="BSEC01000001">
    <property type="protein sequence ID" value="GLI93295.1"/>
    <property type="molecule type" value="Genomic_DNA"/>
</dbReference>
<gene>
    <name evidence="3" type="ORF">LMG27198_22870</name>
</gene>
<proteinExistence type="predicted"/>
<feature type="region of interest" description="Disordered" evidence="1">
    <location>
        <begin position="24"/>
        <end position="70"/>
    </location>
</feature>
<evidence type="ECO:0008006" key="5">
    <source>
        <dbReference type="Google" id="ProtNLM"/>
    </source>
</evidence>
<name>A0A9W6GUT4_9HYPH</name>
<dbReference type="AlphaFoldDB" id="A0A9W6GUT4"/>
<keyword evidence="2" id="KW-0732">Signal</keyword>
<sequence length="70" mass="7732">MKKLVLAAFAAAVAIAPLAAEAHVTGERHKHKVRVYRGTKASHEYKRQQQEKKAEEAKEQAPAAAEPEKK</sequence>
<feature type="compositionally biased region" description="Basic and acidic residues" evidence="1">
    <location>
        <begin position="41"/>
        <end position="59"/>
    </location>
</feature>
<keyword evidence="4" id="KW-1185">Reference proteome</keyword>
<feature type="compositionally biased region" description="Low complexity" evidence="1">
    <location>
        <begin position="60"/>
        <end position="70"/>
    </location>
</feature>
<feature type="compositionally biased region" description="Basic residues" evidence="1">
    <location>
        <begin position="28"/>
        <end position="37"/>
    </location>
</feature>
<protein>
    <recommendedName>
        <fullName evidence="5">Acid shock protein</fullName>
    </recommendedName>
</protein>
<evidence type="ECO:0000256" key="1">
    <source>
        <dbReference type="SAM" id="MobiDB-lite"/>
    </source>
</evidence>
<accession>A0A9W6GUT4</accession>
<reference evidence="3" key="1">
    <citation type="journal article" date="2023" name="Int. J. Syst. Evol. Microbiol.">
        <title>Methylocystis iwaonis sp. nov., a type II methane-oxidizing bacterium from surface soil of a rice paddy field in Japan, and emended description of the genus Methylocystis (ex Whittenbury et al. 1970) Bowman et al. 1993.</title>
        <authorList>
            <person name="Kaise H."/>
            <person name="Sawadogo J.B."/>
            <person name="Alam M.S."/>
            <person name="Ueno C."/>
            <person name="Dianou D."/>
            <person name="Shinjo R."/>
            <person name="Asakawa S."/>
        </authorList>
    </citation>
    <scope>NUCLEOTIDE SEQUENCE</scope>
    <source>
        <strain evidence="3">LMG27198</strain>
    </source>
</reference>
<evidence type="ECO:0000313" key="4">
    <source>
        <dbReference type="Proteomes" id="UP001144323"/>
    </source>
</evidence>
<comment type="caution">
    <text evidence="3">The sequence shown here is derived from an EMBL/GenBank/DDBJ whole genome shotgun (WGS) entry which is preliminary data.</text>
</comment>
<organism evidence="3 4">
    <name type="scientific">Methylocystis echinoides</name>
    <dbReference type="NCBI Taxonomy" id="29468"/>
    <lineage>
        <taxon>Bacteria</taxon>
        <taxon>Pseudomonadati</taxon>
        <taxon>Pseudomonadota</taxon>
        <taxon>Alphaproteobacteria</taxon>
        <taxon>Hyphomicrobiales</taxon>
        <taxon>Methylocystaceae</taxon>
        <taxon>Methylocystis</taxon>
    </lineage>
</organism>
<evidence type="ECO:0000256" key="2">
    <source>
        <dbReference type="SAM" id="SignalP"/>
    </source>
</evidence>
<dbReference type="Proteomes" id="UP001144323">
    <property type="component" value="Unassembled WGS sequence"/>
</dbReference>
<evidence type="ECO:0000313" key="3">
    <source>
        <dbReference type="EMBL" id="GLI93295.1"/>
    </source>
</evidence>
<feature type="chain" id="PRO_5040921146" description="Acid shock protein" evidence="2">
    <location>
        <begin position="23"/>
        <end position="70"/>
    </location>
</feature>